<evidence type="ECO:0000256" key="6">
    <source>
        <dbReference type="SAM" id="MobiDB-lite"/>
    </source>
</evidence>
<feature type="region of interest" description="Disordered" evidence="6">
    <location>
        <begin position="315"/>
        <end position="340"/>
    </location>
</feature>
<feature type="compositionally biased region" description="Low complexity" evidence="6">
    <location>
        <begin position="227"/>
        <end position="258"/>
    </location>
</feature>
<evidence type="ECO:0000313" key="8">
    <source>
        <dbReference type="Proteomes" id="UP001054857"/>
    </source>
</evidence>
<sequence>MLAVAQAAAVLGTARARCTRLGSLIELNLLQNLRSEDTEMQLKNSSLVRSCATAHGPKSSFGAWRTVSTNSCRKLLHSSSHVYRQRVSESLPKLRFGCFSSPAAPTTVARSCSTSPAIQTSSPPPAEIEATCLRCTLGAISGDLAEELGDVLLAMGAQSVVVQEHRPPGAPEQPIYEDGCEGGTALWDRCDLIAHFPLEADVEGTLALAAVAVGLPPPQPSDPPQQQPHQQLPDQQHGVTASAVGAVGSQGEAAAAAATEEEEEEEVSVAAGGDGGVLTYRIEPVANAGWVEQIKASYVPLQLAEDLWITPEWGSLEGEEGDEGEGEEQHGEEGQQEAQHGQGVVNILLQPGVAFGTGEHPTTRLCLLALRQLAAGGGLAGAAVCDYGTGSGVLAIAALKYGAARAVGTDIDSLAVKAAQRNGALNGFQPPTFTVFQCGGGIHDPEPLAAAAAAAAGGGGAAAAAGGAAAVAAAAGVVAAAGGGAAAAVVGGVTAAAATAATAAVAAAATGTVSGGAAVVVDDATLAATLAAAGGDDLQQFDLVVANILRGPLVELQPRLSGYVRPGGRLLLSGILAEQAPEVIAAYSPQFGDFSMQVEQQWAALMATKRGSDTAAATAITSERQ</sequence>
<feature type="compositionally biased region" description="Acidic residues" evidence="6">
    <location>
        <begin position="317"/>
        <end position="326"/>
    </location>
</feature>
<comment type="similarity">
    <text evidence="3">Belongs to the methyltransferase superfamily. ETFBKMT family.</text>
</comment>
<dbReference type="Gene3D" id="3.40.50.150">
    <property type="entry name" value="Vaccinia Virus protein VP39"/>
    <property type="match status" value="1"/>
</dbReference>
<reference evidence="7 8" key="1">
    <citation type="journal article" date="2021" name="Sci. Rep.">
        <title>Genome sequencing of the multicellular alga Astrephomene provides insights into convergent evolution of germ-soma differentiation.</title>
        <authorList>
            <person name="Yamashita S."/>
            <person name="Yamamoto K."/>
            <person name="Matsuzaki R."/>
            <person name="Suzuki S."/>
            <person name="Yamaguchi H."/>
            <person name="Hirooka S."/>
            <person name="Minakuchi Y."/>
            <person name="Miyagishima S."/>
            <person name="Kawachi M."/>
            <person name="Toyoda A."/>
            <person name="Nozaki H."/>
        </authorList>
    </citation>
    <scope>NUCLEOTIDE SEQUENCE [LARGE SCALE GENOMIC DNA]</scope>
    <source>
        <strain evidence="7 8">NIES-4017</strain>
    </source>
</reference>
<feature type="compositionally biased region" description="Pro residues" evidence="6">
    <location>
        <begin position="215"/>
        <end position="226"/>
    </location>
</feature>
<evidence type="ECO:0000256" key="3">
    <source>
        <dbReference type="ARBA" id="ARBA00037932"/>
    </source>
</evidence>
<keyword evidence="1" id="KW-0489">Methyltransferase</keyword>
<dbReference type="PANTHER" id="PTHR43648">
    <property type="entry name" value="ELECTRON TRANSFER FLAVOPROTEIN BETA SUBUNIT LYSINE METHYLTRANSFERASE"/>
    <property type="match status" value="1"/>
</dbReference>
<evidence type="ECO:0000256" key="4">
    <source>
        <dbReference type="ARBA" id="ARBA00041867"/>
    </source>
</evidence>
<comment type="caution">
    <text evidence="7">The sequence shown here is derived from an EMBL/GenBank/DDBJ whole genome shotgun (WGS) entry which is preliminary data.</text>
</comment>
<dbReference type="InterPro" id="IPR050078">
    <property type="entry name" value="Ribosomal_L11_MeTrfase_PrmA"/>
</dbReference>
<evidence type="ECO:0000256" key="2">
    <source>
        <dbReference type="ARBA" id="ARBA00022679"/>
    </source>
</evidence>
<feature type="region of interest" description="Disordered" evidence="6">
    <location>
        <begin position="213"/>
        <end position="271"/>
    </location>
</feature>
<evidence type="ECO:0000256" key="5">
    <source>
        <dbReference type="ARBA" id="ARBA00042266"/>
    </source>
</evidence>
<dbReference type="InterPro" id="IPR029063">
    <property type="entry name" value="SAM-dependent_MTases_sf"/>
</dbReference>
<accession>A0AAD3DRD8</accession>
<name>A0AAD3DRD8_9CHLO</name>
<dbReference type="Proteomes" id="UP001054857">
    <property type="component" value="Unassembled WGS sequence"/>
</dbReference>
<dbReference type="Pfam" id="PF06325">
    <property type="entry name" value="PrmA"/>
    <property type="match status" value="2"/>
</dbReference>
<dbReference type="SUPFAM" id="SSF53335">
    <property type="entry name" value="S-adenosyl-L-methionine-dependent methyltransferases"/>
    <property type="match status" value="1"/>
</dbReference>
<keyword evidence="8" id="KW-1185">Reference proteome</keyword>
<dbReference type="EMBL" id="BMAR01000009">
    <property type="protein sequence ID" value="GFR45308.1"/>
    <property type="molecule type" value="Genomic_DNA"/>
</dbReference>
<gene>
    <name evidence="7" type="ORF">Agub_g6668</name>
</gene>
<dbReference type="GO" id="GO:0032259">
    <property type="term" value="P:methylation"/>
    <property type="evidence" value="ECO:0007669"/>
    <property type="project" value="UniProtKB-KW"/>
</dbReference>
<evidence type="ECO:0000313" key="7">
    <source>
        <dbReference type="EMBL" id="GFR45308.1"/>
    </source>
</evidence>
<dbReference type="AlphaFoldDB" id="A0AAD3DRD8"/>
<dbReference type="PANTHER" id="PTHR43648:SF1">
    <property type="entry name" value="ELECTRON TRANSFER FLAVOPROTEIN BETA SUBUNIT LYSINE METHYLTRANSFERASE"/>
    <property type="match status" value="1"/>
</dbReference>
<keyword evidence="2" id="KW-0808">Transferase</keyword>
<dbReference type="GO" id="GO:0016279">
    <property type="term" value="F:protein-lysine N-methyltransferase activity"/>
    <property type="evidence" value="ECO:0007669"/>
    <property type="project" value="TreeGrafter"/>
</dbReference>
<evidence type="ECO:0000256" key="1">
    <source>
        <dbReference type="ARBA" id="ARBA00022603"/>
    </source>
</evidence>
<dbReference type="CDD" id="cd02440">
    <property type="entry name" value="AdoMet_MTases"/>
    <property type="match status" value="1"/>
</dbReference>
<protein>
    <recommendedName>
        <fullName evidence="5">ETFB lysine methyltransferase</fullName>
    </recommendedName>
    <alternativeName>
        <fullName evidence="4">Protein N-lysine methyltransferase METTL20</fullName>
    </alternativeName>
</protein>
<organism evidence="7 8">
    <name type="scientific">Astrephomene gubernaculifera</name>
    <dbReference type="NCBI Taxonomy" id="47775"/>
    <lineage>
        <taxon>Eukaryota</taxon>
        <taxon>Viridiplantae</taxon>
        <taxon>Chlorophyta</taxon>
        <taxon>core chlorophytes</taxon>
        <taxon>Chlorophyceae</taxon>
        <taxon>CS clade</taxon>
        <taxon>Chlamydomonadales</taxon>
        <taxon>Astrephomenaceae</taxon>
        <taxon>Astrephomene</taxon>
    </lineage>
</organism>
<proteinExistence type="inferred from homology"/>